<accession>A0A2W1BQZ0</accession>
<keyword evidence="2" id="KW-1185">Reference proteome</keyword>
<evidence type="ECO:0000313" key="1">
    <source>
        <dbReference type="EMBL" id="PZC75170.1"/>
    </source>
</evidence>
<dbReference type="Proteomes" id="UP000249218">
    <property type="component" value="Unassembled WGS sequence"/>
</dbReference>
<dbReference type="AlphaFoldDB" id="A0A2W1BQZ0"/>
<reference evidence="1 2" key="1">
    <citation type="journal article" date="2017" name="BMC Biol.">
        <title>Genomic innovations, transcriptional plasticity and gene loss underlying the evolution and divergence of two highly polyphagous and invasive Helicoverpa pest species.</title>
        <authorList>
            <person name="Pearce S.L."/>
            <person name="Clarke D.F."/>
            <person name="East P.D."/>
            <person name="Elfekih S."/>
            <person name="Gordon K.H."/>
            <person name="Jermiin L.S."/>
            <person name="McGaughran A."/>
            <person name="Oakeshott J.G."/>
            <person name="Papanikolaou A."/>
            <person name="Perera O.P."/>
            <person name="Rane R.V."/>
            <person name="Richards S."/>
            <person name="Tay W.T."/>
            <person name="Walsh T.K."/>
            <person name="Anderson A."/>
            <person name="Anderson C.J."/>
            <person name="Asgari S."/>
            <person name="Board P.G."/>
            <person name="Bretschneider A."/>
            <person name="Campbell P.M."/>
            <person name="Chertemps T."/>
            <person name="Christeller J.T."/>
            <person name="Coppin C.W."/>
            <person name="Downes S.J."/>
            <person name="Duan G."/>
            <person name="Farnsworth C.A."/>
            <person name="Good R.T."/>
            <person name="Han L.B."/>
            <person name="Han Y.C."/>
            <person name="Hatje K."/>
            <person name="Horne I."/>
            <person name="Huang Y.P."/>
            <person name="Hughes D.S."/>
            <person name="Jacquin-Joly E."/>
            <person name="James W."/>
            <person name="Jhangiani S."/>
            <person name="Kollmar M."/>
            <person name="Kuwar S.S."/>
            <person name="Li S."/>
            <person name="Liu N.Y."/>
            <person name="Maibeche M.T."/>
            <person name="Miller J.R."/>
            <person name="Montagne N."/>
            <person name="Perry T."/>
            <person name="Qu J."/>
            <person name="Song S.V."/>
            <person name="Sutton G.G."/>
            <person name="Vogel H."/>
            <person name="Walenz B.P."/>
            <person name="Xu W."/>
            <person name="Zhang H.J."/>
            <person name="Zou Z."/>
            <person name="Batterham P."/>
            <person name="Edwards O.R."/>
            <person name="Feyereisen R."/>
            <person name="Gibbs R.A."/>
            <person name="Heckel D.G."/>
            <person name="McGrath A."/>
            <person name="Robin C."/>
            <person name="Scherer S.E."/>
            <person name="Worley K.C."/>
            <person name="Wu Y.D."/>
        </authorList>
    </citation>
    <scope>NUCLEOTIDE SEQUENCE [LARGE SCALE GENOMIC DNA]</scope>
    <source>
        <strain evidence="1">Harm_GR_Male_#8</strain>
        <tissue evidence="1">Whole organism</tissue>
    </source>
</reference>
<name>A0A2W1BQZ0_HELAM</name>
<sequence length="90" mass="9978">MTYQKSGRLPKVGLVASVYIKQVCGQCECRTDRVVSPPCSGFPRNQVIVNLPDRYATDSWANADHTPANNNLKKTSIMNQEILNPLQCLA</sequence>
<organism evidence="1 2">
    <name type="scientific">Helicoverpa armigera</name>
    <name type="common">Cotton bollworm</name>
    <name type="synonym">Heliothis armigera</name>
    <dbReference type="NCBI Taxonomy" id="29058"/>
    <lineage>
        <taxon>Eukaryota</taxon>
        <taxon>Metazoa</taxon>
        <taxon>Ecdysozoa</taxon>
        <taxon>Arthropoda</taxon>
        <taxon>Hexapoda</taxon>
        <taxon>Insecta</taxon>
        <taxon>Pterygota</taxon>
        <taxon>Neoptera</taxon>
        <taxon>Endopterygota</taxon>
        <taxon>Lepidoptera</taxon>
        <taxon>Glossata</taxon>
        <taxon>Ditrysia</taxon>
        <taxon>Noctuoidea</taxon>
        <taxon>Noctuidae</taxon>
        <taxon>Heliothinae</taxon>
        <taxon>Helicoverpa</taxon>
    </lineage>
</organism>
<gene>
    <name evidence="1" type="primary">HaOG206585</name>
    <name evidence="1" type="ORF">B5X24_HaOG206585</name>
</gene>
<dbReference type="EMBL" id="KZ150007">
    <property type="protein sequence ID" value="PZC75170.1"/>
    <property type="molecule type" value="Genomic_DNA"/>
</dbReference>
<evidence type="ECO:0000313" key="2">
    <source>
        <dbReference type="Proteomes" id="UP000249218"/>
    </source>
</evidence>
<protein>
    <submittedName>
        <fullName evidence="1">Uncharacterized protein</fullName>
    </submittedName>
</protein>
<proteinExistence type="predicted"/>